<dbReference type="Proteomes" id="UP001049176">
    <property type="component" value="Chromosome 1"/>
</dbReference>
<dbReference type="RefSeq" id="XP_043015526.1">
    <property type="nucleotide sequence ID" value="XM_043146821.1"/>
</dbReference>
<evidence type="ECO:0000313" key="2">
    <source>
        <dbReference type="Proteomes" id="UP001049176"/>
    </source>
</evidence>
<dbReference type="KEGG" id="more:E1B28_000931"/>
<dbReference type="GeneID" id="66070007"/>
<keyword evidence="2" id="KW-1185">Reference proteome</keyword>
<dbReference type="AlphaFoldDB" id="A0A9P8AEN7"/>
<dbReference type="EMBL" id="CM032181">
    <property type="protein sequence ID" value="KAG7099056.1"/>
    <property type="molecule type" value="Genomic_DNA"/>
</dbReference>
<proteinExistence type="predicted"/>
<gene>
    <name evidence="1" type="ORF">E1B28_000931</name>
</gene>
<accession>A0A9P8AEN7</accession>
<dbReference type="OrthoDB" id="425354at2759"/>
<evidence type="ECO:0000313" key="1">
    <source>
        <dbReference type="EMBL" id="KAG7099056.1"/>
    </source>
</evidence>
<dbReference type="InterPro" id="IPR012674">
    <property type="entry name" value="Calycin"/>
</dbReference>
<reference evidence="1" key="1">
    <citation type="journal article" date="2021" name="Genome Biol. Evol.">
        <title>The assembled and annotated genome of the fairy-ring fungus Marasmius oreades.</title>
        <authorList>
            <person name="Hiltunen M."/>
            <person name="Ament-Velasquez S.L."/>
            <person name="Johannesson H."/>
        </authorList>
    </citation>
    <scope>NUCLEOTIDE SEQUENCE</scope>
    <source>
        <strain evidence="1">03SP1</strain>
    </source>
</reference>
<name>A0A9P8AEN7_9AGAR</name>
<dbReference type="PANTHER" id="PTHR38115">
    <property type="entry name" value="LIPOCALIN-LIKE DOMAIN-CONTAINING PROTEIN"/>
    <property type="match status" value="1"/>
</dbReference>
<protein>
    <submittedName>
        <fullName evidence="1">Uncharacterized protein</fullName>
    </submittedName>
</protein>
<dbReference type="PANTHER" id="PTHR38115:SF1">
    <property type="entry name" value="LIPOCALIN-LIKE DOMAIN-CONTAINING PROTEIN"/>
    <property type="match status" value="1"/>
</dbReference>
<dbReference type="Gene3D" id="2.40.128.20">
    <property type="match status" value="1"/>
</dbReference>
<dbReference type="InterPro" id="IPR053037">
    <property type="entry name" value="Pericyclase_pydY-like"/>
</dbReference>
<comment type="caution">
    <text evidence="1">The sequence shown here is derived from an EMBL/GenBank/DDBJ whole genome shotgun (WGS) entry which is preliminary data.</text>
</comment>
<sequence length="168" mass="18803">MAVPASFNILDLTGKFVMNKSLSDPHEGILAAQGVGWVTRKAIGLATITLDIKHYKDADDIEHIDIDQTLTGGIKGTREERTLWWKERENTDHIFGPIIGKSRRVKDLSLVEPADVWLRNGWTADSLEYGLVESYVESDTPKSGRVWLAIQVNSYNQLCLLCYSSVPT</sequence>
<organism evidence="1 2">
    <name type="scientific">Marasmius oreades</name>
    <name type="common">fairy-ring Marasmius</name>
    <dbReference type="NCBI Taxonomy" id="181124"/>
    <lineage>
        <taxon>Eukaryota</taxon>
        <taxon>Fungi</taxon>
        <taxon>Dikarya</taxon>
        <taxon>Basidiomycota</taxon>
        <taxon>Agaricomycotina</taxon>
        <taxon>Agaricomycetes</taxon>
        <taxon>Agaricomycetidae</taxon>
        <taxon>Agaricales</taxon>
        <taxon>Marasmiineae</taxon>
        <taxon>Marasmiaceae</taxon>
        <taxon>Marasmius</taxon>
    </lineage>
</organism>